<dbReference type="RefSeq" id="WP_215343293.1">
    <property type="nucleotide sequence ID" value="NZ_JAGSGD010000003.1"/>
</dbReference>
<keyword evidence="10" id="KW-1185">Reference proteome</keyword>
<comment type="caution">
    <text evidence="9">The sequence shown here is derived from an EMBL/GenBank/DDBJ whole genome shotgun (WGS) entry which is preliminary data.</text>
</comment>
<keyword evidence="5 7" id="KW-0560">Oxidoreductase</keyword>
<dbReference type="GO" id="GO:0005506">
    <property type="term" value="F:iron ion binding"/>
    <property type="evidence" value="ECO:0007669"/>
    <property type="project" value="UniProtKB-UniRule"/>
</dbReference>
<dbReference type="InterPro" id="IPR023550">
    <property type="entry name" value="PKHD_hydroxylase"/>
</dbReference>
<dbReference type="Proteomes" id="UP000622580">
    <property type="component" value="Unassembled WGS sequence"/>
</dbReference>
<dbReference type="GO" id="GO:0006879">
    <property type="term" value="P:intracellular iron ion homeostasis"/>
    <property type="evidence" value="ECO:0007669"/>
    <property type="project" value="TreeGrafter"/>
</dbReference>
<dbReference type="InterPro" id="IPR006620">
    <property type="entry name" value="Pro_4_hyd_alph"/>
</dbReference>
<feature type="domain" description="Fe2OG dioxygenase" evidence="8">
    <location>
        <begin position="77"/>
        <end position="176"/>
    </location>
</feature>
<evidence type="ECO:0000256" key="6">
    <source>
        <dbReference type="ARBA" id="ARBA00023004"/>
    </source>
</evidence>
<dbReference type="SMART" id="SM00702">
    <property type="entry name" value="P4Hc"/>
    <property type="match status" value="1"/>
</dbReference>
<dbReference type="Gene3D" id="2.60.120.620">
    <property type="entry name" value="q2cbj1_9rhob like domain"/>
    <property type="match status" value="1"/>
</dbReference>
<dbReference type="EMBL" id="JAGSGD010000003">
    <property type="protein sequence ID" value="MBR7621775.1"/>
    <property type="molecule type" value="Genomic_DNA"/>
</dbReference>
<accession>A0A941D3R9</accession>
<evidence type="ECO:0000256" key="2">
    <source>
        <dbReference type="ARBA" id="ARBA00022723"/>
    </source>
</evidence>
<feature type="binding site" evidence="7">
    <location>
        <position position="97"/>
    </location>
    <ligand>
        <name>Fe cation</name>
        <dbReference type="ChEBI" id="CHEBI:24875"/>
    </ligand>
</feature>
<evidence type="ECO:0000313" key="10">
    <source>
        <dbReference type="Proteomes" id="UP000622580"/>
    </source>
</evidence>
<keyword evidence="3 7" id="KW-0847">Vitamin C</keyword>
<evidence type="ECO:0000256" key="5">
    <source>
        <dbReference type="ARBA" id="ARBA00023002"/>
    </source>
</evidence>
<keyword evidence="4 7" id="KW-0223">Dioxygenase</keyword>
<dbReference type="NCBIfam" id="NF003974">
    <property type="entry name" value="PRK05467.1-3"/>
    <property type="match status" value="1"/>
</dbReference>
<dbReference type="PROSITE" id="PS51471">
    <property type="entry name" value="FE2OG_OXY"/>
    <property type="match status" value="1"/>
</dbReference>
<evidence type="ECO:0000256" key="1">
    <source>
        <dbReference type="ARBA" id="ARBA00001961"/>
    </source>
</evidence>
<dbReference type="HAMAP" id="MF_00657">
    <property type="entry name" value="Hydroxyl_YbiX"/>
    <property type="match status" value="1"/>
</dbReference>
<comment type="cofactor">
    <cofactor evidence="7">
        <name>Fe(2+)</name>
        <dbReference type="ChEBI" id="CHEBI:29033"/>
    </cofactor>
    <text evidence="7">Binds 1 Fe(2+) ion per subunit.</text>
</comment>
<keyword evidence="6 7" id="KW-0408">Iron</keyword>
<sequence length="220" mass="24258">MIVLTDILGAAEVARITEGLAEAPYRDGRATAGPDARRVKLNQQARGDDPQVAELAASVRLALEGHPTFQALARPARWSRLMFSRYVPGQRYGLHADAATMTDEHGWPLRTDLSFTVFLSDPAAYEGGALRLLGRDGERSFRPEAGSVVLYATGQLHEVTPVTDGVRLACVGWVQSQVRRADQRDLLFELERARDELPEGDPRLRIDNAIGNLLRMWGEG</sequence>
<dbReference type="InterPro" id="IPR005123">
    <property type="entry name" value="Oxoglu/Fe-dep_dioxygenase_dom"/>
</dbReference>
<dbReference type="PANTHER" id="PTHR41536:SF1">
    <property type="entry name" value="PKHD-TYPE HYDROXYLASE YBIX"/>
    <property type="match status" value="1"/>
</dbReference>
<keyword evidence="2 7" id="KW-0479">Metal-binding</keyword>
<dbReference type="GO" id="GO:0006974">
    <property type="term" value="P:DNA damage response"/>
    <property type="evidence" value="ECO:0007669"/>
    <property type="project" value="TreeGrafter"/>
</dbReference>
<dbReference type="PANTHER" id="PTHR41536">
    <property type="entry name" value="PKHD-TYPE HYDROXYLASE YBIX"/>
    <property type="match status" value="1"/>
</dbReference>
<dbReference type="Pfam" id="PF13640">
    <property type="entry name" value="2OG-FeII_Oxy_3"/>
    <property type="match status" value="1"/>
</dbReference>
<comment type="cofactor">
    <cofactor evidence="1 7">
        <name>L-ascorbate</name>
        <dbReference type="ChEBI" id="CHEBI:38290"/>
    </cofactor>
</comment>
<reference evidence="9" key="1">
    <citation type="submission" date="2021-04" db="EMBL/GenBank/DDBJ databases">
        <title>Draft genome assembly of strain Phenylobacterium sp. 20VBR1 using MiniION and Illumina platforms.</title>
        <authorList>
            <person name="Thomas F.A."/>
            <person name="Krishnan K.P."/>
            <person name="Sinha R.K."/>
        </authorList>
    </citation>
    <scope>NUCLEOTIDE SEQUENCE</scope>
    <source>
        <strain evidence="9">20VBR1</strain>
    </source>
</reference>
<feature type="binding site" evidence="7">
    <location>
        <position position="95"/>
    </location>
    <ligand>
        <name>Fe cation</name>
        <dbReference type="ChEBI" id="CHEBI:24875"/>
    </ligand>
</feature>
<dbReference type="AlphaFoldDB" id="A0A941D3R9"/>
<feature type="binding site" evidence="7">
    <location>
        <position position="157"/>
    </location>
    <ligand>
        <name>Fe cation</name>
        <dbReference type="ChEBI" id="CHEBI:24875"/>
    </ligand>
</feature>
<proteinExistence type="inferred from homology"/>
<evidence type="ECO:0000256" key="7">
    <source>
        <dbReference type="HAMAP-Rule" id="MF_00657"/>
    </source>
</evidence>
<feature type="binding site" evidence="7">
    <location>
        <position position="167"/>
    </location>
    <ligand>
        <name>2-oxoglutarate</name>
        <dbReference type="ChEBI" id="CHEBI:16810"/>
    </ligand>
</feature>
<evidence type="ECO:0000259" key="8">
    <source>
        <dbReference type="PROSITE" id="PS51471"/>
    </source>
</evidence>
<name>A0A941D3R9_9CAUL</name>
<evidence type="ECO:0000256" key="4">
    <source>
        <dbReference type="ARBA" id="ARBA00022964"/>
    </source>
</evidence>
<dbReference type="GO" id="GO:0031418">
    <property type="term" value="F:L-ascorbic acid binding"/>
    <property type="evidence" value="ECO:0007669"/>
    <property type="project" value="UniProtKB-KW"/>
</dbReference>
<protein>
    <submittedName>
        <fullName evidence="9">Fe2+-dependent dioxygenase</fullName>
    </submittedName>
</protein>
<dbReference type="InterPro" id="IPR044862">
    <property type="entry name" value="Pro_4_hyd_alph_FE2OG_OXY"/>
</dbReference>
<evidence type="ECO:0000313" key="9">
    <source>
        <dbReference type="EMBL" id="MBR7621775.1"/>
    </source>
</evidence>
<organism evidence="9 10">
    <name type="scientific">Phenylobacterium glaciei</name>
    <dbReference type="NCBI Taxonomy" id="2803784"/>
    <lineage>
        <taxon>Bacteria</taxon>
        <taxon>Pseudomonadati</taxon>
        <taxon>Pseudomonadota</taxon>
        <taxon>Alphaproteobacteria</taxon>
        <taxon>Caulobacterales</taxon>
        <taxon>Caulobacteraceae</taxon>
        <taxon>Phenylobacterium</taxon>
    </lineage>
</organism>
<gene>
    <name evidence="9" type="ORF">JKL49_20460</name>
</gene>
<dbReference type="GO" id="GO:0016706">
    <property type="term" value="F:2-oxoglutarate-dependent dioxygenase activity"/>
    <property type="evidence" value="ECO:0007669"/>
    <property type="project" value="UniProtKB-UniRule"/>
</dbReference>
<evidence type="ECO:0000256" key="3">
    <source>
        <dbReference type="ARBA" id="ARBA00022896"/>
    </source>
</evidence>